<organism evidence="1 2">
    <name type="scientific">Riccia fluitans</name>
    <dbReference type="NCBI Taxonomy" id="41844"/>
    <lineage>
        <taxon>Eukaryota</taxon>
        <taxon>Viridiplantae</taxon>
        <taxon>Streptophyta</taxon>
        <taxon>Embryophyta</taxon>
        <taxon>Marchantiophyta</taxon>
        <taxon>Marchantiopsida</taxon>
        <taxon>Marchantiidae</taxon>
        <taxon>Marchantiales</taxon>
        <taxon>Ricciaceae</taxon>
        <taxon>Riccia</taxon>
    </lineage>
</organism>
<keyword evidence="2" id="KW-1185">Reference proteome</keyword>
<accession>A0ABD1Y7M9</accession>
<protein>
    <submittedName>
        <fullName evidence="1">Uncharacterized protein</fullName>
    </submittedName>
</protein>
<dbReference type="EMBL" id="JBHFFA010000006">
    <property type="protein sequence ID" value="KAL2622755.1"/>
    <property type="molecule type" value="Genomic_DNA"/>
</dbReference>
<evidence type="ECO:0000313" key="1">
    <source>
        <dbReference type="EMBL" id="KAL2622755.1"/>
    </source>
</evidence>
<gene>
    <name evidence="1" type="ORF">R1flu_002960</name>
</gene>
<dbReference type="Proteomes" id="UP001605036">
    <property type="component" value="Unassembled WGS sequence"/>
</dbReference>
<name>A0ABD1Y7M9_9MARC</name>
<reference evidence="1 2" key="1">
    <citation type="submission" date="2024-09" db="EMBL/GenBank/DDBJ databases">
        <title>Chromosome-scale assembly of Riccia fluitans.</title>
        <authorList>
            <person name="Paukszto L."/>
            <person name="Sawicki J."/>
            <person name="Karawczyk K."/>
            <person name="Piernik-Szablinska J."/>
            <person name="Szczecinska M."/>
            <person name="Mazdziarz M."/>
        </authorList>
    </citation>
    <scope>NUCLEOTIDE SEQUENCE [LARGE SCALE GENOMIC DNA]</scope>
    <source>
        <strain evidence="1">Rf_01</strain>
        <tissue evidence="1">Aerial parts of the thallus</tissue>
    </source>
</reference>
<comment type="caution">
    <text evidence="1">The sequence shown here is derived from an EMBL/GenBank/DDBJ whole genome shotgun (WGS) entry which is preliminary data.</text>
</comment>
<dbReference type="AlphaFoldDB" id="A0ABD1Y7M9"/>
<sequence length="73" mass="8367">MRTFYDIIRLDYDDHLARRLQSRVSGQVLWNIKTPGKTNSTGDVPVAVTLGAQEHPLWHHCPVHLSLKSIDNF</sequence>
<evidence type="ECO:0000313" key="2">
    <source>
        <dbReference type="Proteomes" id="UP001605036"/>
    </source>
</evidence>
<proteinExistence type="predicted"/>